<dbReference type="RefSeq" id="WP_054836529.1">
    <property type="nucleotide sequence ID" value="NZ_BBBA01000006.1"/>
</dbReference>
<keyword evidence="5" id="KW-1185">Reference proteome</keyword>
<dbReference type="Gene3D" id="2.40.50.580">
    <property type="match status" value="1"/>
</dbReference>
<dbReference type="InterPro" id="IPR005224">
    <property type="entry name" value="SfsA"/>
</dbReference>
<dbReference type="STRING" id="1293036.GCA_001315825_01281"/>
<organism evidence="4 5">
    <name type="scientific">Metallosphaera hakonensis JCM 8857 = DSM 7519</name>
    <dbReference type="NCBI Taxonomy" id="1293036"/>
    <lineage>
        <taxon>Archaea</taxon>
        <taxon>Thermoproteota</taxon>
        <taxon>Thermoprotei</taxon>
        <taxon>Sulfolobales</taxon>
        <taxon>Sulfolobaceae</taxon>
        <taxon>Metallosphaera</taxon>
    </lineage>
</organism>
<dbReference type="Pfam" id="PF17746">
    <property type="entry name" value="SfsA_N"/>
    <property type="match status" value="1"/>
</dbReference>
<dbReference type="HAMAP" id="MF_00095">
    <property type="entry name" value="SfsA"/>
    <property type="match status" value="1"/>
</dbReference>
<gene>
    <name evidence="1" type="primary">sfsA</name>
    <name evidence="4" type="ORF">DFR87_11305</name>
</gene>
<dbReference type="Gene3D" id="3.40.1350.60">
    <property type="match status" value="1"/>
</dbReference>
<dbReference type="EMBL" id="CP029287">
    <property type="protein sequence ID" value="AWS00177.1"/>
    <property type="molecule type" value="Genomic_DNA"/>
</dbReference>
<reference evidence="5" key="2">
    <citation type="submission" date="2020-03" db="EMBL/GenBank/DDBJ databases">
        <title>Complete Genome Sequences of Extremely Thermoacidophilic, Metal-Mobilizing Type-Strain Members of the Archaeal Family Sulfolobaceae: Acidianus brierleyi DSM-1651T, Acidianus sulfidivorans DSM-18786T, Metallosphaera hakonensis DSM-7519T, and Metallosphaera prunae DSM-10039T.</title>
        <authorList>
            <person name="Counts J.A."/>
            <person name="Kelly R.M."/>
        </authorList>
    </citation>
    <scope>NUCLEOTIDE SEQUENCE [LARGE SCALE GENOMIC DNA]</scope>
    <source>
        <strain evidence="5">HO1-1</strain>
    </source>
</reference>
<dbReference type="PANTHER" id="PTHR30545">
    <property type="entry name" value="SUGAR FERMENTATION STIMULATION PROTEIN A"/>
    <property type="match status" value="1"/>
</dbReference>
<dbReference type="CDD" id="cd22357">
    <property type="entry name" value="SfsA-like"/>
    <property type="match status" value="1"/>
</dbReference>
<dbReference type="AlphaFoldDB" id="A0A2U9IVV4"/>
<protein>
    <recommendedName>
        <fullName evidence="1">Sugar fermentation stimulation protein homolog</fullName>
    </recommendedName>
</protein>
<evidence type="ECO:0000259" key="3">
    <source>
        <dbReference type="Pfam" id="PF17746"/>
    </source>
</evidence>
<dbReference type="PANTHER" id="PTHR30545:SF2">
    <property type="entry name" value="SUGAR FERMENTATION STIMULATION PROTEIN A"/>
    <property type="match status" value="1"/>
</dbReference>
<dbReference type="GO" id="GO:0003677">
    <property type="term" value="F:DNA binding"/>
    <property type="evidence" value="ECO:0007669"/>
    <property type="project" value="InterPro"/>
</dbReference>
<proteinExistence type="inferred from homology"/>
<evidence type="ECO:0000313" key="4">
    <source>
        <dbReference type="EMBL" id="AWS00177.1"/>
    </source>
</evidence>
<dbReference type="KEGG" id="mhk:DFR87_11305"/>
<dbReference type="GeneID" id="36835937"/>
<evidence type="ECO:0000256" key="1">
    <source>
        <dbReference type="HAMAP-Rule" id="MF_00095"/>
    </source>
</evidence>
<dbReference type="NCBIfam" id="TIGR00230">
    <property type="entry name" value="sfsA"/>
    <property type="match status" value="1"/>
</dbReference>
<dbReference type="InterPro" id="IPR040452">
    <property type="entry name" value="SfsA_C"/>
</dbReference>
<evidence type="ECO:0000259" key="2">
    <source>
        <dbReference type="Pfam" id="PF03749"/>
    </source>
</evidence>
<dbReference type="Proteomes" id="UP000247586">
    <property type="component" value="Chromosome"/>
</dbReference>
<feature type="domain" description="SfsA N-terminal OB" evidence="3">
    <location>
        <begin position="18"/>
        <end position="76"/>
    </location>
</feature>
<evidence type="ECO:0000313" key="5">
    <source>
        <dbReference type="Proteomes" id="UP000247586"/>
    </source>
</evidence>
<name>A0A2U9IVV4_9CREN</name>
<dbReference type="PROSITE" id="PS51257">
    <property type="entry name" value="PROKAR_LIPOPROTEIN"/>
    <property type="match status" value="1"/>
</dbReference>
<dbReference type="Pfam" id="PF03749">
    <property type="entry name" value="SfsA"/>
    <property type="match status" value="1"/>
</dbReference>
<reference evidence="5" key="3">
    <citation type="submission" date="2020-03" db="EMBL/GenBank/DDBJ databases">
        <title>Sequencing and Assembly of Multiple Reported Metal-Biooxidizing Members of the Extremely Thermoacidophilic Archaeal Family Sulfolobaceae.</title>
        <authorList>
            <person name="Counts J.A."/>
            <person name="Kelly R.M."/>
        </authorList>
    </citation>
    <scope>NUCLEOTIDE SEQUENCE [LARGE SCALE GENOMIC DNA]</scope>
    <source>
        <strain evidence="5">HO1-1</strain>
    </source>
</reference>
<accession>A0A2U9IVV4</accession>
<dbReference type="OrthoDB" id="34139at2157"/>
<reference evidence="4 5" key="1">
    <citation type="submission" date="2018-05" db="EMBL/GenBank/DDBJ databases">
        <title>Complete Genome Sequences of Extremely Thermoacidophilic, Metal-Mobilizing Type-Strain Members of the Archaeal Family Sulfolobaceae: Acidianus brierleyi DSM-1651T, Acidianus sulfidivorans DSM-18786T, Metallosphaera hakonensis DSM-7519T, and Metallosphaera prunae DSM-10039T.</title>
        <authorList>
            <person name="Counts J.A."/>
            <person name="Kelly R.M."/>
        </authorList>
    </citation>
    <scope>NUCLEOTIDE SEQUENCE [LARGE SCALE GENOMIC DNA]</scope>
    <source>
        <strain evidence="4 5">HO1-1</strain>
    </source>
</reference>
<dbReference type="InterPro" id="IPR041465">
    <property type="entry name" value="SfsA_N"/>
</dbReference>
<feature type="domain" description="Sugar fermentation stimulation protein C-terminal" evidence="2">
    <location>
        <begin position="92"/>
        <end position="198"/>
    </location>
</feature>
<comment type="similarity">
    <text evidence="1">Belongs to the SfsA family.</text>
</comment>
<sequence length="214" mass="24421">MFIVHRIEEEMWEEVVKERPNRFMVITQSGLSCHLHDPGRLKELIYPGNKILVRKLPGKKTTCSVVAGWDGTWVIVDSRLHPILARKFLPGNVKSEVKVGGSRLDFQFDDTWVEVKGCSLVKNGVALFPDAPTKRGQRHLKELTEIAKQGHRALLMILVMRAAKCFLPNEATDMKFSSAFWEAMKEGVKVEIKDFKLEGRDIIYISDLELCEKV</sequence>